<feature type="transmembrane region" description="Helical" evidence="5">
    <location>
        <begin position="116"/>
        <end position="135"/>
    </location>
</feature>
<feature type="transmembrane region" description="Helical" evidence="5">
    <location>
        <begin position="90"/>
        <end position="110"/>
    </location>
</feature>
<evidence type="ECO:0000313" key="7">
    <source>
        <dbReference type="EMBL" id="MDT0270094.1"/>
    </source>
</evidence>
<dbReference type="PANTHER" id="PTHR24421:SF63">
    <property type="entry name" value="SENSOR HISTIDINE KINASE DESK"/>
    <property type="match status" value="1"/>
</dbReference>
<dbReference type="Gene3D" id="3.30.565.10">
    <property type="entry name" value="Histidine kinase-like ATPase, C-terminal domain"/>
    <property type="match status" value="1"/>
</dbReference>
<dbReference type="SUPFAM" id="SSF55874">
    <property type="entry name" value="ATPase domain of HSP90 chaperone/DNA topoisomerase II/histidine kinase"/>
    <property type="match status" value="1"/>
</dbReference>
<dbReference type="CDD" id="cd16917">
    <property type="entry name" value="HATPase_UhpB-NarQ-NarX-like"/>
    <property type="match status" value="1"/>
</dbReference>
<feature type="transmembrane region" description="Helical" evidence="5">
    <location>
        <begin position="49"/>
        <end position="70"/>
    </location>
</feature>
<keyword evidence="8" id="KW-1185">Reference proteome</keyword>
<feature type="compositionally biased region" description="Basic and acidic residues" evidence="4">
    <location>
        <begin position="467"/>
        <end position="476"/>
    </location>
</feature>
<dbReference type="GO" id="GO:0016301">
    <property type="term" value="F:kinase activity"/>
    <property type="evidence" value="ECO:0007669"/>
    <property type="project" value="UniProtKB-KW"/>
</dbReference>
<protein>
    <submittedName>
        <fullName evidence="7">Histidine kinase</fullName>
    </submittedName>
</protein>
<dbReference type="EMBL" id="JAVREO010000023">
    <property type="protein sequence ID" value="MDT0270094.1"/>
    <property type="molecule type" value="Genomic_DNA"/>
</dbReference>
<keyword evidence="5" id="KW-1133">Transmembrane helix</keyword>
<feature type="compositionally biased region" description="Low complexity" evidence="4">
    <location>
        <begin position="445"/>
        <end position="454"/>
    </location>
</feature>
<comment type="caution">
    <text evidence="7">The sequence shown here is derived from an EMBL/GenBank/DDBJ whole genome shotgun (WGS) entry which is preliminary data.</text>
</comment>
<name>A0ABU2JZY4_9ACTN</name>
<keyword evidence="5" id="KW-0472">Membrane</keyword>
<dbReference type="InterPro" id="IPR050482">
    <property type="entry name" value="Sensor_HK_TwoCompSys"/>
</dbReference>
<evidence type="ECO:0000256" key="1">
    <source>
        <dbReference type="ARBA" id="ARBA00022679"/>
    </source>
</evidence>
<keyword evidence="2 7" id="KW-0418">Kinase</keyword>
<reference evidence="8" key="1">
    <citation type="submission" date="2023-07" db="EMBL/GenBank/DDBJ databases">
        <title>30 novel species of actinomycetes from the DSMZ collection.</title>
        <authorList>
            <person name="Nouioui I."/>
        </authorList>
    </citation>
    <scope>NUCLEOTIDE SEQUENCE [LARGE SCALE GENOMIC DNA]</scope>
    <source>
        <strain evidence="8">DSM 44915</strain>
    </source>
</reference>
<feature type="compositionally biased region" description="Gly residues" evidence="4">
    <location>
        <begin position="417"/>
        <end position="444"/>
    </location>
</feature>
<accession>A0ABU2JZY4</accession>
<dbReference type="InterPro" id="IPR011712">
    <property type="entry name" value="Sig_transdc_His_kin_sub3_dim/P"/>
</dbReference>
<organism evidence="7 8">
    <name type="scientific">Streptomyces chisholmiae</name>
    <dbReference type="NCBI Taxonomy" id="3075540"/>
    <lineage>
        <taxon>Bacteria</taxon>
        <taxon>Bacillati</taxon>
        <taxon>Actinomycetota</taxon>
        <taxon>Actinomycetes</taxon>
        <taxon>Kitasatosporales</taxon>
        <taxon>Streptomycetaceae</taxon>
        <taxon>Streptomyces</taxon>
    </lineage>
</organism>
<dbReference type="Pfam" id="PF07730">
    <property type="entry name" value="HisKA_3"/>
    <property type="match status" value="1"/>
</dbReference>
<evidence type="ECO:0000256" key="5">
    <source>
        <dbReference type="SAM" id="Phobius"/>
    </source>
</evidence>
<dbReference type="Proteomes" id="UP001183410">
    <property type="component" value="Unassembled WGS sequence"/>
</dbReference>
<keyword evidence="5" id="KW-0812">Transmembrane</keyword>
<dbReference type="InterPro" id="IPR036890">
    <property type="entry name" value="HATPase_C_sf"/>
</dbReference>
<feature type="transmembrane region" description="Helical" evidence="5">
    <location>
        <begin position="140"/>
        <end position="158"/>
    </location>
</feature>
<evidence type="ECO:0000259" key="6">
    <source>
        <dbReference type="Pfam" id="PF07730"/>
    </source>
</evidence>
<feature type="transmembrane region" description="Helical" evidence="5">
    <location>
        <begin position="21"/>
        <end position="43"/>
    </location>
</feature>
<keyword evidence="3" id="KW-0902">Two-component regulatory system</keyword>
<feature type="region of interest" description="Disordered" evidence="4">
    <location>
        <begin position="412"/>
        <end position="476"/>
    </location>
</feature>
<evidence type="ECO:0000256" key="4">
    <source>
        <dbReference type="SAM" id="MobiDB-lite"/>
    </source>
</evidence>
<evidence type="ECO:0000256" key="3">
    <source>
        <dbReference type="ARBA" id="ARBA00023012"/>
    </source>
</evidence>
<feature type="transmembrane region" description="Helical" evidence="5">
    <location>
        <begin position="164"/>
        <end position="181"/>
    </location>
</feature>
<sequence>MWFSGWWAEWRRASHRRRVHVYTRYSLYFIGLMELLTVGAALANDRADSAWRALVVVGVLTGGHTVLMLLTLRDALTHYLGTGPEPRRLLVGGVALTCAISLSVAAGMALDLLAPSTMPVAVFVTAYLAVPLSLLRPRRAAVLVAAPVGCSLVAQASYQLSATSVMIQLSVLVAMVVFLAGTTRATGWTLRVLDRVDAAREVEARLAVAEERLRFGRDLHDVLGRNLSVIALKSELAAQLVRRGSTEAIGQLAEVQDIARQSQREIREVVRGYREADLRAEVAGARGVLEAADIRCSVTGVTALEGALPPRVAATLGWVVREGATNVLRHASASRCEIWLTRSDDRRLAELTLENDGVPAGGSRAGGAGAGLVGLRERLAALDGSLTTQLTPDGIFRLTARVPLRTPAAGRAADVAGGAGGASGVGSGDDADGVGGGAVAGGVAAGEARPGARGPEPENGPGAARRPGSEAREARH</sequence>
<dbReference type="PANTHER" id="PTHR24421">
    <property type="entry name" value="NITRATE/NITRITE SENSOR PROTEIN NARX-RELATED"/>
    <property type="match status" value="1"/>
</dbReference>
<dbReference type="Gene3D" id="1.20.5.1930">
    <property type="match status" value="1"/>
</dbReference>
<proteinExistence type="predicted"/>
<feature type="domain" description="Signal transduction histidine kinase subgroup 3 dimerisation and phosphoacceptor" evidence="6">
    <location>
        <begin position="211"/>
        <end position="278"/>
    </location>
</feature>
<gene>
    <name evidence="7" type="ORF">RM844_27855</name>
</gene>
<evidence type="ECO:0000256" key="2">
    <source>
        <dbReference type="ARBA" id="ARBA00022777"/>
    </source>
</evidence>
<evidence type="ECO:0000313" key="8">
    <source>
        <dbReference type="Proteomes" id="UP001183410"/>
    </source>
</evidence>
<keyword evidence="1" id="KW-0808">Transferase</keyword>
<dbReference type="RefSeq" id="WP_311670174.1">
    <property type="nucleotide sequence ID" value="NZ_JAVREO010000023.1"/>
</dbReference>